<keyword evidence="4" id="KW-0396">Initiation factor</keyword>
<keyword evidence="13" id="KW-1185">Reference proteome</keyword>
<evidence type="ECO:0000256" key="8">
    <source>
        <dbReference type="ARBA" id="ARBA00045373"/>
    </source>
</evidence>
<keyword evidence="3" id="KW-0963">Cytoplasm</keyword>
<keyword evidence="5" id="KW-0648">Protein biosynthesis</keyword>
<comment type="subunit">
    <text evidence="9">Component of the translation initiation factor 2B (eIF2B) complex which is a heterodecamer of two sets of five different subunits: alpha, beta, gamma, delta and epsilon. Subunits alpha, beta and delta comprise a regulatory subcomplex and subunits epsilon and gamma comprise a catalytic subcomplex. Within the complex, the hexameric regulatory complex resides at the center, with the two heterodimeric catalytic subcomplexes bound on opposite sides.</text>
</comment>
<feature type="domain" description="Mannose-1-phosphate guanyltransferase C-terminal" evidence="11">
    <location>
        <begin position="365"/>
        <end position="442"/>
    </location>
</feature>
<dbReference type="OrthoDB" id="10250549at2759"/>
<dbReference type="InterPro" id="IPR029044">
    <property type="entry name" value="Nucleotide-diphossugar_trans"/>
</dbReference>
<evidence type="ECO:0000256" key="4">
    <source>
        <dbReference type="ARBA" id="ARBA00022540"/>
    </source>
</evidence>
<dbReference type="AlphaFoldDB" id="A0A834M9Z5"/>
<dbReference type="EMBL" id="JAACXV010013239">
    <property type="protein sequence ID" value="KAF7273901.1"/>
    <property type="molecule type" value="Genomic_DNA"/>
</dbReference>
<dbReference type="PANTHER" id="PTHR45989">
    <property type="entry name" value="TRANSLATION INITIATION FACTOR EIF-2B SUBUNIT GAMMA"/>
    <property type="match status" value="1"/>
</dbReference>
<comment type="subcellular location">
    <subcellularLocation>
        <location evidence="1">Cytoplasm</location>
        <location evidence="1">Cytosol</location>
    </subcellularLocation>
</comment>
<dbReference type="Gene3D" id="2.160.10.10">
    <property type="entry name" value="Hexapeptide repeat proteins"/>
    <property type="match status" value="1"/>
</dbReference>
<evidence type="ECO:0000256" key="7">
    <source>
        <dbReference type="ARBA" id="ARBA00044229"/>
    </source>
</evidence>
<comment type="caution">
    <text evidence="12">The sequence shown here is derived from an EMBL/GenBank/DDBJ whole genome shotgun (WGS) entry which is preliminary data.</text>
</comment>
<comment type="similarity">
    <text evidence="2">Belongs to the eIF-2B gamma/epsilon subunits family.</text>
</comment>
<dbReference type="GO" id="GO:0005829">
    <property type="term" value="C:cytosol"/>
    <property type="evidence" value="ECO:0007669"/>
    <property type="project" value="UniProtKB-SubCell"/>
</dbReference>
<evidence type="ECO:0000259" key="10">
    <source>
        <dbReference type="Pfam" id="PF00483"/>
    </source>
</evidence>
<dbReference type="GO" id="GO:0002183">
    <property type="term" value="P:cytoplasmic translational initiation"/>
    <property type="evidence" value="ECO:0007669"/>
    <property type="project" value="TreeGrafter"/>
</dbReference>
<dbReference type="InterPro" id="IPR051960">
    <property type="entry name" value="eIF2B_gamma"/>
</dbReference>
<dbReference type="Proteomes" id="UP000625711">
    <property type="component" value="Unassembled WGS sequence"/>
</dbReference>
<dbReference type="CDD" id="cd04198">
    <property type="entry name" value="eIF-2B_gamma_N"/>
    <property type="match status" value="1"/>
</dbReference>
<dbReference type="GO" id="GO:0005851">
    <property type="term" value="C:eukaryotic translation initiation factor 2B complex"/>
    <property type="evidence" value="ECO:0007669"/>
    <property type="project" value="TreeGrafter"/>
</dbReference>
<dbReference type="InterPro" id="IPR005835">
    <property type="entry name" value="NTP_transferase_dom"/>
</dbReference>
<evidence type="ECO:0000256" key="9">
    <source>
        <dbReference type="ARBA" id="ARBA00046432"/>
    </source>
</evidence>
<gene>
    <name evidence="12" type="ORF">GWI33_013418</name>
</gene>
<dbReference type="Pfam" id="PF00483">
    <property type="entry name" value="NTP_transferase"/>
    <property type="match status" value="1"/>
</dbReference>
<dbReference type="SUPFAM" id="SSF53448">
    <property type="entry name" value="Nucleotide-diphospho-sugar transferases"/>
    <property type="match status" value="1"/>
</dbReference>
<proteinExistence type="inferred from homology"/>
<protein>
    <recommendedName>
        <fullName evidence="6">Translation initiation factor eIF2B subunit gamma</fullName>
    </recommendedName>
    <alternativeName>
        <fullName evidence="7">eIF2B GDP-GTP exchange factor subunit gamma</fullName>
    </alternativeName>
</protein>
<evidence type="ECO:0000313" key="12">
    <source>
        <dbReference type="EMBL" id="KAF7273901.1"/>
    </source>
</evidence>
<evidence type="ECO:0000256" key="6">
    <source>
        <dbReference type="ARBA" id="ARBA00044196"/>
    </source>
</evidence>
<dbReference type="GO" id="GO:0005085">
    <property type="term" value="F:guanyl-nucleotide exchange factor activity"/>
    <property type="evidence" value="ECO:0007669"/>
    <property type="project" value="TreeGrafter"/>
</dbReference>
<dbReference type="Gene3D" id="3.90.550.10">
    <property type="entry name" value="Spore Coat Polysaccharide Biosynthesis Protein SpsA, Chain A"/>
    <property type="match status" value="1"/>
</dbReference>
<reference evidence="12" key="1">
    <citation type="submission" date="2020-08" db="EMBL/GenBank/DDBJ databases">
        <title>Genome sequencing and assembly of the red palm weevil Rhynchophorus ferrugineus.</title>
        <authorList>
            <person name="Dias G.B."/>
            <person name="Bergman C.M."/>
            <person name="Manee M."/>
        </authorList>
    </citation>
    <scope>NUCLEOTIDE SEQUENCE</scope>
    <source>
        <strain evidence="12">AA-2017</strain>
        <tissue evidence="12">Whole larva</tissue>
    </source>
</reference>
<evidence type="ECO:0000313" key="13">
    <source>
        <dbReference type="Proteomes" id="UP000625711"/>
    </source>
</evidence>
<accession>A0A834M9Z5</accession>
<evidence type="ECO:0000256" key="1">
    <source>
        <dbReference type="ARBA" id="ARBA00004514"/>
    </source>
</evidence>
<dbReference type="InterPro" id="IPR056729">
    <property type="entry name" value="GMPPB_C"/>
</dbReference>
<name>A0A834M9Z5_RHYFE</name>
<evidence type="ECO:0000256" key="3">
    <source>
        <dbReference type="ARBA" id="ARBA00022490"/>
    </source>
</evidence>
<evidence type="ECO:0000256" key="5">
    <source>
        <dbReference type="ARBA" id="ARBA00022917"/>
    </source>
</evidence>
<feature type="domain" description="Nucleotidyl transferase" evidence="10">
    <location>
        <begin position="9"/>
        <end position="148"/>
    </location>
</feature>
<organism evidence="12 13">
    <name type="scientific">Rhynchophorus ferrugineus</name>
    <name type="common">Red palm weevil</name>
    <name type="synonym">Curculio ferrugineus</name>
    <dbReference type="NCBI Taxonomy" id="354439"/>
    <lineage>
        <taxon>Eukaryota</taxon>
        <taxon>Metazoa</taxon>
        <taxon>Ecdysozoa</taxon>
        <taxon>Arthropoda</taxon>
        <taxon>Hexapoda</taxon>
        <taxon>Insecta</taxon>
        <taxon>Pterygota</taxon>
        <taxon>Neoptera</taxon>
        <taxon>Endopterygota</taxon>
        <taxon>Coleoptera</taxon>
        <taxon>Polyphaga</taxon>
        <taxon>Cucujiformia</taxon>
        <taxon>Curculionidae</taxon>
        <taxon>Dryophthorinae</taxon>
        <taxon>Rhynchophorus</taxon>
    </lineage>
</organism>
<dbReference type="Pfam" id="PF25087">
    <property type="entry name" value="GMPPB_C"/>
    <property type="match status" value="1"/>
</dbReference>
<sequence length="460" mass="51522">MTVQCEFQAVVLAAGKGSRMLEFTAGKPKCLLPVGSKPLIWYILNSLQKSGFTEAIMIVLEDQKTEIQSAIENEIGNNTLNIKIEYVSFDDKEDLGTADSLRLKEVQEKIKSDVLVVSCDLITDVNFVDVLNTFRKHNASMTSLLFPSSNIEPVVVPGPRSKHKPEKDLIGIDERTSRLVFSASASDFEEEVSLPMSLLKKHQHIKLYSTLCDSHVYVLKNWVMQYLKSEDNFMSLKGELIPYIVKKQLSKPIKPADTNVSTVNDKDVCDIFSFAKEDQLSLDIREASAYNDHKGDLKPTYNEDPIRCYAYLAPKGCIGIRINTLPAYWSTNGKIQDIWDKVSGDQKLIKHSVNADIKSNQVDDKCVIWDGAKLSEKTSFKNTLIGMNASVNSFSRVFNSIIMNNVVIKEKVAIENSIISDNAVIESGSKIKNCIIGNHYLISQDSEHANEILTKALMHF</sequence>
<dbReference type="PANTHER" id="PTHR45989:SF1">
    <property type="entry name" value="TRANSLATION INITIATION FACTOR EIF-2B SUBUNIT GAMMA"/>
    <property type="match status" value="1"/>
</dbReference>
<evidence type="ECO:0000256" key="2">
    <source>
        <dbReference type="ARBA" id="ARBA00007878"/>
    </source>
</evidence>
<comment type="function">
    <text evidence="8">Acts as a component of the translation initiation factor 2B (eIF2B) complex, which catalyzes the exchange of GDP for GTP on the eukaryotic initiation factor 2 (eIF2) complex gamma subunit. Its guanine nucleotide exchange factor activity is repressed when bound to eIF2 complex phosphorylated on the alpha subunit, thereby limiting the amount of methionyl-initiator methionine tRNA available to the ribosome and consequently global translation is repressed.</text>
</comment>
<dbReference type="GO" id="GO:0003743">
    <property type="term" value="F:translation initiation factor activity"/>
    <property type="evidence" value="ECO:0007669"/>
    <property type="project" value="UniProtKB-KW"/>
</dbReference>
<evidence type="ECO:0000259" key="11">
    <source>
        <dbReference type="Pfam" id="PF25087"/>
    </source>
</evidence>